<name>A0A1I1KN88_9SPHI</name>
<gene>
    <name evidence="1" type="ORF">SAMN05421747_11696</name>
</gene>
<protein>
    <recommendedName>
        <fullName evidence="3">Type VI secretion system (T6SS), amidase effector protein 4</fullName>
    </recommendedName>
</protein>
<reference evidence="1 2" key="1">
    <citation type="submission" date="2016-10" db="EMBL/GenBank/DDBJ databases">
        <authorList>
            <person name="de Groot N.N."/>
        </authorList>
    </citation>
    <scope>NUCLEOTIDE SEQUENCE [LARGE SCALE GENOMIC DNA]</scope>
    <source>
        <strain evidence="1 2">DSM 22900</strain>
    </source>
</reference>
<keyword evidence="2" id="KW-1185">Reference proteome</keyword>
<dbReference type="Proteomes" id="UP000199577">
    <property type="component" value="Unassembled WGS sequence"/>
</dbReference>
<evidence type="ECO:0000313" key="1">
    <source>
        <dbReference type="EMBL" id="SFC62121.1"/>
    </source>
</evidence>
<dbReference type="Gene3D" id="3.90.1720.70">
    <property type="match status" value="1"/>
</dbReference>
<dbReference type="AlphaFoldDB" id="A0A1I1KN88"/>
<sequence length="87" mass="9476">MIKTFGEPTKFTGAQGGENGKNFPTLLSGKKGIYIMVPNYPRDFASGHADIWNGETCNAGCYFGIGARPPINGRQQGVAFIHLWELN</sequence>
<organism evidence="1 2">
    <name type="scientific">Parapedobacter composti</name>
    <dbReference type="NCBI Taxonomy" id="623281"/>
    <lineage>
        <taxon>Bacteria</taxon>
        <taxon>Pseudomonadati</taxon>
        <taxon>Bacteroidota</taxon>
        <taxon>Sphingobacteriia</taxon>
        <taxon>Sphingobacteriales</taxon>
        <taxon>Sphingobacteriaceae</taxon>
        <taxon>Parapedobacter</taxon>
    </lineage>
</organism>
<accession>A0A1I1KN88</accession>
<proteinExistence type="predicted"/>
<dbReference type="EMBL" id="FOLL01000016">
    <property type="protein sequence ID" value="SFC62121.1"/>
    <property type="molecule type" value="Genomic_DNA"/>
</dbReference>
<evidence type="ECO:0000313" key="2">
    <source>
        <dbReference type="Proteomes" id="UP000199577"/>
    </source>
</evidence>
<evidence type="ECO:0008006" key="3">
    <source>
        <dbReference type="Google" id="ProtNLM"/>
    </source>
</evidence>